<evidence type="ECO:0000313" key="1">
    <source>
        <dbReference type="EMBL" id="MFC4818711.1"/>
    </source>
</evidence>
<evidence type="ECO:0000313" key="2">
    <source>
        <dbReference type="Proteomes" id="UP001595886"/>
    </source>
</evidence>
<dbReference type="RefSeq" id="WP_380018437.1">
    <property type="nucleotide sequence ID" value="NZ_JBHSHD010000001.1"/>
</dbReference>
<accession>A0ABV9QNH3</accession>
<dbReference type="Proteomes" id="UP001595886">
    <property type="component" value="Unassembled WGS sequence"/>
</dbReference>
<protein>
    <submittedName>
        <fullName evidence="1">Uncharacterized protein</fullName>
    </submittedName>
</protein>
<organism evidence="1 2">
    <name type="scientific">Dokdonella ginsengisoli</name>
    <dbReference type="NCBI Taxonomy" id="363846"/>
    <lineage>
        <taxon>Bacteria</taxon>
        <taxon>Pseudomonadati</taxon>
        <taxon>Pseudomonadota</taxon>
        <taxon>Gammaproteobacteria</taxon>
        <taxon>Lysobacterales</taxon>
        <taxon>Rhodanobacteraceae</taxon>
        <taxon>Dokdonella</taxon>
    </lineage>
</organism>
<reference evidence="2" key="1">
    <citation type="journal article" date="2019" name="Int. J. Syst. Evol. Microbiol.">
        <title>The Global Catalogue of Microorganisms (GCM) 10K type strain sequencing project: providing services to taxonomists for standard genome sequencing and annotation.</title>
        <authorList>
            <consortium name="The Broad Institute Genomics Platform"/>
            <consortium name="The Broad Institute Genome Sequencing Center for Infectious Disease"/>
            <person name="Wu L."/>
            <person name="Ma J."/>
        </authorList>
    </citation>
    <scope>NUCLEOTIDE SEQUENCE [LARGE SCALE GENOMIC DNA]</scope>
    <source>
        <strain evidence="2">CCUG 30340</strain>
    </source>
</reference>
<dbReference type="EMBL" id="JBHSHD010000001">
    <property type="protein sequence ID" value="MFC4818711.1"/>
    <property type="molecule type" value="Genomic_DNA"/>
</dbReference>
<gene>
    <name evidence="1" type="ORF">ACFO6Q_00125</name>
</gene>
<keyword evidence="2" id="KW-1185">Reference proteome</keyword>
<name>A0ABV9QNH3_9GAMM</name>
<proteinExistence type="predicted"/>
<sequence>MAYRVVLEMTTIVRWLLVADFCSGPKGSGSVREEVFAEGQVSPYDPSVIESIVFDALGQVRRRMSGQPKEKMPVAMQLSLRPILSGESRPSFGLSVEALCALASMSVSIDFDPY</sequence>
<comment type="caution">
    <text evidence="1">The sequence shown here is derived from an EMBL/GenBank/DDBJ whole genome shotgun (WGS) entry which is preliminary data.</text>
</comment>